<feature type="domain" description="Carrier" evidence="9">
    <location>
        <begin position="978"/>
        <end position="1053"/>
    </location>
</feature>
<dbReference type="OrthoDB" id="9765680at2"/>
<dbReference type="RefSeq" id="WP_068529599.1">
    <property type="nucleotide sequence ID" value="NZ_LVJH01000006.1"/>
</dbReference>
<dbReference type="GO" id="GO:0043041">
    <property type="term" value="P:amino acid activation for nonribosomal peptide biosynthetic process"/>
    <property type="evidence" value="ECO:0007669"/>
    <property type="project" value="TreeGrafter"/>
</dbReference>
<gene>
    <name evidence="10" type="ORF">PGLA_04915</name>
</gene>
<keyword evidence="3" id="KW-0596">Phosphopantetheine</keyword>
<dbReference type="Gene3D" id="1.10.1200.10">
    <property type="entry name" value="ACP-like"/>
    <property type="match status" value="1"/>
</dbReference>
<organism evidence="10 11">
    <name type="scientific">Paenibacillus glacialis</name>
    <dbReference type="NCBI Taxonomy" id="494026"/>
    <lineage>
        <taxon>Bacteria</taxon>
        <taxon>Bacillati</taxon>
        <taxon>Bacillota</taxon>
        <taxon>Bacilli</taxon>
        <taxon>Bacillales</taxon>
        <taxon>Paenibacillaceae</taxon>
        <taxon>Paenibacillus</taxon>
    </lineage>
</organism>
<dbReference type="PROSITE" id="PS00455">
    <property type="entry name" value="AMP_BINDING"/>
    <property type="match status" value="1"/>
</dbReference>
<dbReference type="InterPro" id="IPR000873">
    <property type="entry name" value="AMP-dep_synth/lig_dom"/>
</dbReference>
<keyword evidence="5" id="KW-0436">Ligase</keyword>
<dbReference type="GO" id="GO:0008610">
    <property type="term" value="P:lipid biosynthetic process"/>
    <property type="evidence" value="ECO:0007669"/>
    <property type="project" value="UniProtKB-ARBA"/>
</dbReference>
<comment type="similarity">
    <text evidence="2">Belongs to the ATP-dependent AMP-binding enzyme family.</text>
</comment>
<keyword evidence="7" id="KW-0045">Antibiotic biosynthesis</keyword>
<dbReference type="STRING" id="494026.PGLA_04915"/>
<keyword evidence="11" id="KW-1185">Reference proteome</keyword>
<proteinExistence type="inferred from homology"/>
<evidence type="ECO:0000259" key="9">
    <source>
        <dbReference type="PROSITE" id="PS50075"/>
    </source>
</evidence>
<dbReference type="GO" id="GO:0017000">
    <property type="term" value="P:antibiotic biosynthetic process"/>
    <property type="evidence" value="ECO:0007669"/>
    <property type="project" value="UniProtKB-KW"/>
</dbReference>
<dbReference type="GO" id="GO:0031177">
    <property type="term" value="F:phosphopantetheine binding"/>
    <property type="evidence" value="ECO:0007669"/>
    <property type="project" value="TreeGrafter"/>
</dbReference>
<dbReference type="Gene3D" id="3.30.559.10">
    <property type="entry name" value="Chloramphenicol acetyltransferase-like domain"/>
    <property type="match status" value="1"/>
</dbReference>
<keyword evidence="6" id="KW-0677">Repeat</keyword>
<dbReference type="PANTHER" id="PTHR45527:SF1">
    <property type="entry name" value="FATTY ACID SYNTHASE"/>
    <property type="match status" value="1"/>
</dbReference>
<name>A0A168MJI9_9BACL</name>
<evidence type="ECO:0000256" key="6">
    <source>
        <dbReference type="ARBA" id="ARBA00022737"/>
    </source>
</evidence>
<dbReference type="FunFam" id="3.40.50.980:FF:000001">
    <property type="entry name" value="Non-ribosomal peptide synthetase"/>
    <property type="match status" value="1"/>
</dbReference>
<keyword evidence="8" id="KW-0511">Multifunctional enzyme</keyword>
<dbReference type="FunFam" id="2.30.38.10:FF:000001">
    <property type="entry name" value="Non-ribosomal peptide synthetase PvdI"/>
    <property type="match status" value="1"/>
</dbReference>
<evidence type="ECO:0000256" key="3">
    <source>
        <dbReference type="ARBA" id="ARBA00022450"/>
    </source>
</evidence>
<comment type="cofactor">
    <cofactor evidence="1">
        <name>pantetheine 4'-phosphate</name>
        <dbReference type="ChEBI" id="CHEBI:47942"/>
    </cofactor>
</comment>
<dbReference type="SUPFAM" id="SSF52777">
    <property type="entry name" value="CoA-dependent acyltransferases"/>
    <property type="match status" value="3"/>
</dbReference>
<dbReference type="InterPro" id="IPR010071">
    <property type="entry name" value="AA_adenyl_dom"/>
</dbReference>
<dbReference type="GO" id="GO:0044550">
    <property type="term" value="P:secondary metabolite biosynthetic process"/>
    <property type="evidence" value="ECO:0007669"/>
    <property type="project" value="TreeGrafter"/>
</dbReference>
<dbReference type="InterPro" id="IPR020845">
    <property type="entry name" value="AMP-binding_CS"/>
</dbReference>
<evidence type="ECO:0000256" key="4">
    <source>
        <dbReference type="ARBA" id="ARBA00022553"/>
    </source>
</evidence>
<dbReference type="CDD" id="cd19543">
    <property type="entry name" value="DCL_NRPS"/>
    <property type="match status" value="1"/>
</dbReference>
<dbReference type="Pfam" id="PF00501">
    <property type="entry name" value="AMP-binding"/>
    <property type="match status" value="1"/>
</dbReference>
<dbReference type="InterPro" id="IPR001242">
    <property type="entry name" value="Condensation_dom"/>
</dbReference>
<dbReference type="InterPro" id="IPR009081">
    <property type="entry name" value="PP-bd_ACP"/>
</dbReference>
<dbReference type="CDD" id="cd05930">
    <property type="entry name" value="A_NRPS"/>
    <property type="match status" value="1"/>
</dbReference>
<dbReference type="InterPro" id="IPR025110">
    <property type="entry name" value="AMP-bd_C"/>
</dbReference>
<evidence type="ECO:0000256" key="1">
    <source>
        <dbReference type="ARBA" id="ARBA00001957"/>
    </source>
</evidence>
<dbReference type="SUPFAM" id="SSF47336">
    <property type="entry name" value="ACP-like"/>
    <property type="match status" value="1"/>
</dbReference>
<dbReference type="GO" id="GO:0005737">
    <property type="term" value="C:cytoplasm"/>
    <property type="evidence" value="ECO:0007669"/>
    <property type="project" value="TreeGrafter"/>
</dbReference>
<evidence type="ECO:0000313" key="10">
    <source>
        <dbReference type="EMBL" id="OAB44758.1"/>
    </source>
</evidence>
<keyword evidence="4" id="KW-0597">Phosphoprotein</keyword>
<dbReference type="PROSITE" id="PS50075">
    <property type="entry name" value="CARRIER"/>
    <property type="match status" value="1"/>
</dbReference>
<dbReference type="Proteomes" id="UP000076967">
    <property type="component" value="Unassembled WGS sequence"/>
</dbReference>
<dbReference type="Gene3D" id="3.30.559.30">
    <property type="entry name" value="Nonribosomal peptide synthetase, condensation domain"/>
    <property type="match status" value="2"/>
</dbReference>
<evidence type="ECO:0000256" key="8">
    <source>
        <dbReference type="ARBA" id="ARBA00023268"/>
    </source>
</evidence>
<dbReference type="InterPro" id="IPR036736">
    <property type="entry name" value="ACP-like_sf"/>
</dbReference>
<dbReference type="Gene3D" id="2.30.38.10">
    <property type="entry name" value="Luciferase, Domain 3"/>
    <property type="match status" value="1"/>
</dbReference>
<evidence type="ECO:0000256" key="5">
    <source>
        <dbReference type="ARBA" id="ARBA00022598"/>
    </source>
</evidence>
<reference evidence="10 11" key="1">
    <citation type="submission" date="2016-03" db="EMBL/GenBank/DDBJ databases">
        <title>Draft genome sequence of Paenibacillus glacialis DSM 22343.</title>
        <authorList>
            <person name="Shin S.-K."/>
            <person name="Yi H."/>
        </authorList>
    </citation>
    <scope>NUCLEOTIDE SEQUENCE [LARGE SCALE GENOMIC DNA]</scope>
    <source>
        <strain evidence="10 11">DSM 22343</strain>
    </source>
</reference>
<dbReference type="AlphaFoldDB" id="A0A168MJI9"/>
<dbReference type="Gene3D" id="3.40.50.980">
    <property type="match status" value="2"/>
</dbReference>
<dbReference type="NCBIfam" id="TIGR01733">
    <property type="entry name" value="AA-adenyl-dom"/>
    <property type="match status" value="1"/>
</dbReference>
<accession>A0A168MJI9</accession>
<comment type="caution">
    <text evidence="10">The sequence shown here is derived from an EMBL/GenBank/DDBJ whole genome shotgun (WGS) entry which is preliminary data.</text>
</comment>
<dbReference type="InterPro" id="IPR045851">
    <property type="entry name" value="AMP-bd_C_sf"/>
</dbReference>
<dbReference type="Pfam" id="PF13193">
    <property type="entry name" value="AMP-binding_C"/>
    <property type="match status" value="1"/>
</dbReference>
<protein>
    <recommendedName>
        <fullName evidence="9">Carrier domain-containing protein</fullName>
    </recommendedName>
</protein>
<dbReference type="SUPFAM" id="SSF56801">
    <property type="entry name" value="Acetyl-CoA synthetase-like"/>
    <property type="match status" value="1"/>
</dbReference>
<dbReference type="Gene3D" id="3.30.300.30">
    <property type="match status" value="1"/>
</dbReference>
<dbReference type="EMBL" id="LVJH01000006">
    <property type="protein sequence ID" value="OAB44758.1"/>
    <property type="molecule type" value="Genomic_DNA"/>
</dbReference>
<evidence type="ECO:0000256" key="2">
    <source>
        <dbReference type="ARBA" id="ARBA00006432"/>
    </source>
</evidence>
<dbReference type="FunFam" id="3.40.50.12780:FF:000012">
    <property type="entry name" value="Non-ribosomal peptide synthetase"/>
    <property type="match status" value="1"/>
</dbReference>
<dbReference type="PANTHER" id="PTHR45527">
    <property type="entry name" value="NONRIBOSOMAL PEPTIDE SYNTHETASE"/>
    <property type="match status" value="1"/>
</dbReference>
<evidence type="ECO:0000256" key="7">
    <source>
        <dbReference type="ARBA" id="ARBA00023194"/>
    </source>
</evidence>
<dbReference type="Pfam" id="PF00668">
    <property type="entry name" value="Condensation"/>
    <property type="match status" value="1"/>
</dbReference>
<evidence type="ECO:0000313" key="11">
    <source>
        <dbReference type="Proteomes" id="UP000076967"/>
    </source>
</evidence>
<dbReference type="Pfam" id="PF00550">
    <property type="entry name" value="PP-binding"/>
    <property type="match status" value="1"/>
</dbReference>
<dbReference type="InterPro" id="IPR023213">
    <property type="entry name" value="CAT-like_dom_sf"/>
</dbReference>
<sequence>MTIKKIDKENVEDILSLSPLQEGLLFHYLTEPDSEQYFEQLVLHLEGEWHEATFRNVLQNVVQANEMLRSIFRWEKLEKPIQIILKQVEPTINLVDLSGYSDTMQSMKVEELIASDRAEKIDISVAPWRVHLYRLSGNKSVLVLSNHHLILDGWSTGLLLKELIEGYNSLLSGRSWQASTKPKYKQFIRYIEADDKHKQQQFWSSYLNGFEVKTPLPTDKKVKSEYTKTKHVNVQVPKLLSDRMQLLVAEEGVTVASVFYTAWGILLQKYGNMDDVLFGTTVSGRNPDILGIEQMVGLFINTIPLRFKTNSDETIAQILKRTSRMLRDRGEFDASPLTEIKAHSEFKSKESLFDSIVVIENYPLDQAFKGLDQRLRVTHVSLLESTHYPLALAITMDEPFNLQFQYKAEMFEEATIQRLADHFVRILTSCVKNPHVRTSQIVMLGENEIEQLCKQYNQTETKYPVHLSIHEMFESQAELHPDTVALICNQQKMTYRELNEKANRLAWFLKARGIGEESIVGVMIERSFEMIIGILGILKAGAAYVPIDPDYPSERITYLLNHSRTSVLLVDAVTERNFTDNNQTSVFSVNDIINDHSLPQHNVHGDYHPDRLIYVLYTSGSTGNPKGVMVKMHAFVNLLHWFTREFCIDDQDVMLLIAPSSFDLAQKNMFCTLIQGGKLCLFEPGLYDYNRMSDLIFRENVSLINCAPSAVYPLIDFNEGTDFLRIASLRLVFLGGEPINLNRLMPWMKSARFHAEIANTYGPTECTDIAAFLRLTPEEAVHAQGVPMGKPIDNTKLYVLDREMNVLPEGRIGELYIGGVGLARGYFHAPELTSERFVDNPFDGGQKLYRTGDLVRYLPDGNLDYIGRTDYQVKIRGMRVELAEIEALLLNHSDVQEVVVIDWQGVNGIKYLCAYIVGATEQALASIKAYAVLHLPDYMVPTAFMRMEQLPLTPNSKIDKKALPEPQFSTGGDRDLACNGSETELQVLAIWQKVLGAEEIGLYDQFFDIGGNSILLIQMHSQLEKILPGKITIIELFSSPTIAQIAQFIEKKDSSTSSLQSLEYVTLPAVFFREMLERQGASVHSHHFEGRIPEEIWDICSVEQIEMQDLMLALFIYLLAEFSEQQTIVVQIHTNQVQFIPFVTKMDSFEHFSALFQHVRNHRLGTFNESIELDHLRLLGRDKAPYDVLPLYSKKKDLKEPAPLNVFDLIWEVDIDEIHLNAVYSCTCNANRFNREQMNDLVDGYSELIGLLAHQYEKSGGKS</sequence>
<dbReference type="GO" id="GO:0016874">
    <property type="term" value="F:ligase activity"/>
    <property type="evidence" value="ECO:0007669"/>
    <property type="project" value="UniProtKB-KW"/>
</dbReference>